<sequence length="40" mass="4404">MVAKVEEVATDNEERDPSPARTASSSSHSHRHFSLLPHSC</sequence>
<keyword evidence="3" id="KW-1185">Reference proteome</keyword>
<dbReference type="Proteomes" id="UP001055439">
    <property type="component" value="Chromosome 1"/>
</dbReference>
<feature type="region of interest" description="Disordered" evidence="1">
    <location>
        <begin position="1"/>
        <end position="40"/>
    </location>
</feature>
<organism evidence="2 3">
    <name type="scientific">Musa troglodytarum</name>
    <name type="common">fe'i banana</name>
    <dbReference type="NCBI Taxonomy" id="320322"/>
    <lineage>
        <taxon>Eukaryota</taxon>
        <taxon>Viridiplantae</taxon>
        <taxon>Streptophyta</taxon>
        <taxon>Embryophyta</taxon>
        <taxon>Tracheophyta</taxon>
        <taxon>Spermatophyta</taxon>
        <taxon>Magnoliopsida</taxon>
        <taxon>Liliopsida</taxon>
        <taxon>Zingiberales</taxon>
        <taxon>Musaceae</taxon>
        <taxon>Musa</taxon>
    </lineage>
</organism>
<proteinExistence type="predicted"/>
<evidence type="ECO:0000256" key="1">
    <source>
        <dbReference type="SAM" id="MobiDB-lite"/>
    </source>
</evidence>
<gene>
    <name evidence="2" type="ORF">MUK42_10016</name>
</gene>
<accession>A0A9E7JA84</accession>
<name>A0A9E7JA84_9LILI</name>
<evidence type="ECO:0000313" key="3">
    <source>
        <dbReference type="Proteomes" id="UP001055439"/>
    </source>
</evidence>
<reference evidence="2" key="1">
    <citation type="submission" date="2022-05" db="EMBL/GenBank/DDBJ databases">
        <title>The Musa troglodytarum L. genome provides insights into the mechanism of non-climacteric behaviour and enrichment of carotenoids.</title>
        <authorList>
            <person name="Wang J."/>
        </authorList>
    </citation>
    <scope>NUCLEOTIDE SEQUENCE</scope>
    <source>
        <tissue evidence="2">Leaf</tissue>
    </source>
</reference>
<protein>
    <submittedName>
        <fullName evidence="2">Uncharacterized protein</fullName>
    </submittedName>
</protein>
<dbReference type="AlphaFoldDB" id="A0A9E7JA84"/>
<dbReference type="EMBL" id="CP097502">
    <property type="protein sequence ID" value="URD73531.1"/>
    <property type="molecule type" value="Genomic_DNA"/>
</dbReference>
<evidence type="ECO:0000313" key="2">
    <source>
        <dbReference type="EMBL" id="URD73531.1"/>
    </source>
</evidence>